<evidence type="ECO:0000259" key="7">
    <source>
        <dbReference type="Pfam" id="PF00551"/>
    </source>
</evidence>
<dbReference type="EC" id="2.1.2.2" evidence="6"/>
<dbReference type="GO" id="GO:0005829">
    <property type="term" value="C:cytosol"/>
    <property type="evidence" value="ECO:0007669"/>
    <property type="project" value="TreeGrafter"/>
</dbReference>
<keyword evidence="9" id="KW-1185">Reference proteome</keyword>
<comment type="caution">
    <text evidence="6">Lacks conserved residue(s) required for the propagation of feature annotation.</text>
</comment>
<dbReference type="STRING" id="178355.SAMN04488062_10177"/>
<evidence type="ECO:0000256" key="3">
    <source>
        <dbReference type="ARBA" id="ARBA00022755"/>
    </source>
</evidence>
<evidence type="ECO:0000313" key="8">
    <source>
        <dbReference type="EMBL" id="SDG61065.1"/>
    </source>
</evidence>
<feature type="domain" description="Formyl transferase N-terminal" evidence="7">
    <location>
        <begin position="2"/>
        <end position="181"/>
    </location>
</feature>
<dbReference type="PANTHER" id="PTHR43369:SF2">
    <property type="entry name" value="PHOSPHORIBOSYLGLYCINAMIDE FORMYLTRANSFERASE"/>
    <property type="match status" value="1"/>
</dbReference>
<dbReference type="EMBL" id="FNDB01000001">
    <property type="protein sequence ID" value="SDG61065.1"/>
    <property type="molecule type" value="Genomic_DNA"/>
</dbReference>
<feature type="binding site" evidence="6">
    <location>
        <position position="58"/>
    </location>
    <ligand>
        <name>(6R)-10-formyltetrahydrofolate</name>
        <dbReference type="ChEBI" id="CHEBI:195366"/>
    </ligand>
</feature>
<comment type="similarity">
    <text evidence="4 6">Belongs to the GART family.</text>
</comment>
<evidence type="ECO:0000256" key="1">
    <source>
        <dbReference type="ARBA" id="ARBA00005054"/>
    </source>
</evidence>
<dbReference type="Pfam" id="PF00551">
    <property type="entry name" value="Formyl_trans_N"/>
    <property type="match status" value="1"/>
</dbReference>
<sequence length="189" mass="21166">MKKIVVFASGSGTNAENIMQFFEKTETGSVVAVFTNNPTAGVIEKAKKYSVPVEIFSKEDLIEGEVLQILNNFKPDWIVLAGFLLKFPKNIINAYPNKIINIHPALLPKYGGKGMYGMHIHKSVVENKEKETGITIHFVNENYDEGNIIFQQIVILTGDETAEEVAVKIHLVEQEYFPTVIEGILNQKI</sequence>
<dbReference type="Gene3D" id="3.40.50.170">
    <property type="entry name" value="Formyl transferase, N-terminal domain"/>
    <property type="match status" value="1"/>
</dbReference>
<gene>
    <name evidence="6" type="primary">purN</name>
    <name evidence="8" type="ORF">SAMN04488062_10177</name>
</gene>
<evidence type="ECO:0000256" key="5">
    <source>
        <dbReference type="ARBA" id="ARBA00047664"/>
    </source>
</evidence>
<dbReference type="InterPro" id="IPR036477">
    <property type="entry name" value="Formyl_transf_N_sf"/>
</dbReference>
<dbReference type="RefSeq" id="WP_091253645.1">
    <property type="nucleotide sequence ID" value="NZ_FNDB01000001.1"/>
</dbReference>
<organism evidence="8 9">
    <name type="scientific">Flavobacterium omnivorum</name>
    <dbReference type="NCBI Taxonomy" id="178355"/>
    <lineage>
        <taxon>Bacteria</taxon>
        <taxon>Pseudomonadati</taxon>
        <taxon>Bacteroidota</taxon>
        <taxon>Flavobacteriia</taxon>
        <taxon>Flavobacteriales</taxon>
        <taxon>Flavobacteriaceae</taxon>
        <taxon>Flavobacterium</taxon>
    </lineage>
</organism>
<protein>
    <recommendedName>
        <fullName evidence="6">Phosphoribosylglycinamide formyltransferase</fullName>
        <ecNumber evidence="6">2.1.2.2</ecNumber>
    </recommendedName>
    <alternativeName>
        <fullName evidence="6">5'-phosphoribosylglycinamide transformylase</fullName>
    </alternativeName>
    <alternativeName>
        <fullName evidence="6">GAR transformylase</fullName>
        <shortName evidence="6">GART</shortName>
    </alternativeName>
</protein>
<feature type="binding site" evidence="6">
    <location>
        <begin position="12"/>
        <end position="14"/>
    </location>
    <ligand>
        <name>N(1)-(5-phospho-beta-D-ribosyl)glycinamide</name>
        <dbReference type="ChEBI" id="CHEBI:143788"/>
    </ligand>
</feature>
<proteinExistence type="inferred from homology"/>
<dbReference type="SUPFAM" id="SSF53328">
    <property type="entry name" value="Formyltransferase"/>
    <property type="match status" value="1"/>
</dbReference>
<keyword evidence="3 6" id="KW-0658">Purine biosynthesis</keyword>
<name>A0A1G7VMN2_9FLAO</name>
<reference evidence="9" key="1">
    <citation type="submission" date="2016-10" db="EMBL/GenBank/DDBJ databases">
        <authorList>
            <person name="Varghese N."/>
            <person name="Submissions S."/>
        </authorList>
    </citation>
    <scope>NUCLEOTIDE SEQUENCE [LARGE SCALE GENOMIC DNA]</scope>
    <source>
        <strain evidence="9">CGMCC 1.2747</strain>
    </source>
</reference>
<dbReference type="InterPro" id="IPR002376">
    <property type="entry name" value="Formyl_transf_N"/>
</dbReference>
<evidence type="ECO:0000256" key="4">
    <source>
        <dbReference type="ARBA" id="ARBA00038440"/>
    </source>
</evidence>
<comment type="catalytic activity">
    <reaction evidence="5 6">
        <text>N(1)-(5-phospho-beta-D-ribosyl)glycinamide + (6R)-10-formyltetrahydrofolate = N(2)-formyl-N(1)-(5-phospho-beta-D-ribosyl)glycinamide + (6S)-5,6,7,8-tetrahydrofolate + H(+)</text>
        <dbReference type="Rhea" id="RHEA:15053"/>
        <dbReference type="ChEBI" id="CHEBI:15378"/>
        <dbReference type="ChEBI" id="CHEBI:57453"/>
        <dbReference type="ChEBI" id="CHEBI:143788"/>
        <dbReference type="ChEBI" id="CHEBI:147286"/>
        <dbReference type="ChEBI" id="CHEBI:195366"/>
        <dbReference type="EC" id="2.1.2.2"/>
    </reaction>
</comment>
<dbReference type="CDD" id="cd08645">
    <property type="entry name" value="FMT_core_GART"/>
    <property type="match status" value="1"/>
</dbReference>
<dbReference type="InterPro" id="IPR001555">
    <property type="entry name" value="GART_AS"/>
</dbReference>
<dbReference type="PROSITE" id="PS00373">
    <property type="entry name" value="GART"/>
    <property type="match status" value="1"/>
</dbReference>
<dbReference type="PANTHER" id="PTHR43369">
    <property type="entry name" value="PHOSPHORIBOSYLGLYCINAMIDE FORMYLTRANSFERASE"/>
    <property type="match status" value="1"/>
</dbReference>
<evidence type="ECO:0000256" key="6">
    <source>
        <dbReference type="HAMAP-Rule" id="MF_01930"/>
    </source>
</evidence>
<evidence type="ECO:0000256" key="2">
    <source>
        <dbReference type="ARBA" id="ARBA00022679"/>
    </source>
</evidence>
<dbReference type="AlphaFoldDB" id="A0A1G7VMN2"/>
<comment type="function">
    <text evidence="6">Catalyzes the transfer of a formyl group from 10-formyltetrahydrofolate to 5-phospho-ribosyl-glycinamide (GAR), producing 5-phospho-ribosyl-N-formylglycinamide (FGAR) and tetrahydrofolate.</text>
</comment>
<dbReference type="GO" id="GO:0006189">
    <property type="term" value="P:'de novo' IMP biosynthetic process"/>
    <property type="evidence" value="ECO:0007669"/>
    <property type="project" value="UniProtKB-UniRule"/>
</dbReference>
<comment type="pathway">
    <text evidence="1 6">Purine metabolism; IMP biosynthesis via de novo pathway; N(2)-formyl-N(1)-(5-phospho-D-ribosyl)glycinamide from N(1)-(5-phospho-D-ribosyl)glycinamide (10-formyl THF route): step 1/1.</text>
</comment>
<feature type="site" description="Raises pKa of active site His" evidence="6">
    <location>
        <position position="144"/>
    </location>
</feature>
<dbReference type="UniPathway" id="UPA00074">
    <property type="reaction ID" value="UER00126"/>
</dbReference>
<keyword evidence="2 6" id="KW-0808">Transferase</keyword>
<accession>A0A1G7VMN2</accession>
<feature type="active site" description="Proton donor" evidence="6">
    <location>
        <position position="103"/>
    </location>
</feature>
<dbReference type="HAMAP" id="MF_01930">
    <property type="entry name" value="PurN"/>
    <property type="match status" value="1"/>
</dbReference>
<dbReference type="GO" id="GO:0004644">
    <property type="term" value="F:phosphoribosylglycinamide formyltransferase activity"/>
    <property type="evidence" value="ECO:0007669"/>
    <property type="project" value="UniProtKB-UniRule"/>
</dbReference>
<dbReference type="Proteomes" id="UP000199274">
    <property type="component" value="Unassembled WGS sequence"/>
</dbReference>
<feature type="binding site" evidence="6">
    <location>
        <position position="101"/>
    </location>
    <ligand>
        <name>(6R)-10-formyltetrahydrofolate</name>
        <dbReference type="ChEBI" id="CHEBI:195366"/>
    </ligand>
</feature>
<dbReference type="InterPro" id="IPR004607">
    <property type="entry name" value="GART"/>
</dbReference>
<evidence type="ECO:0000313" key="9">
    <source>
        <dbReference type="Proteomes" id="UP000199274"/>
    </source>
</evidence>
<dbReference type="OrthoDB" id="9806170at2"/>